<evidence type="ECO:0000313" key="11">
    <source>
        <dbReference type="EMBL" id="ADY59772.1"/>
    </source>
</evidence>
<dbReference type="STRING" id="756272.Plabr_2170"/>
<dbReference type="eggNOG" id="COG1682">
    <property type="taxonomic scope" value="Bacteria"/>
</dbReference>
<evidence type="ECO:0000256" key="2">
    <source>
        <dbReference type="ARBA" id="ARBA00007783"/>
    </source>
</evidence>
<keyword evidence="7 9" id="KW-1133">Transmembrane helix</keyword>
<dbReference type="GO" id="GO:0140359">
    <property type="term" value="F:ABC-type transporter activity"/>
    <property type="evidence" value="ECO:0007669"/>
    <property type="project" value="InterPro"/>
</dbReference>
<dbReference type="PANTHER" id="PTHR30413">
    <property type="entry name" value="INNER MEMBRANE TRANSPORT PERMEASE"/>
    <property type="match status" value="1"/>
</dbReference>
<evidence type="ECO:0000256" key="9">
    <source>
        <dbReference type="RuleBase" id="RU361157"/>
    </source>
</evidence>
<dbReference type="AlphaFoldDB" id="F0SK45"/>
<keyword evidence="5" id="KW-0997">Cell inner membrane</keyword>
<dbReference type="PROSITE" id="PS51012">
    <property type="entry name" value="ABC_TM2"/>
    <property type="match status" value="1"/>
</dbReference>
<evidence type="ECO:0000256" key="5">
    <source>
        <dbReference type="ARBA" id="ARBA00022519"/>
    </source>
</evidence>
<evidence type="ECO:0000256" key="8">
    <source>
        <dbReference type="ARBA" id="ARBA00023136"/>
    </source>
</evidence>
<evidence type="ECO:0000259" key="10">
    <source>
        <dbReference type="PROSITE" id="PS51012"/>
    </source>
</evidence>
<proteinExistence type="inferred from homology"/>
<evidence type="ECO:0000313" key="12">
    <source>
        <dbReference type="Proteomes" id="UP000006860"/>
    </source>
</evidence>
<dbReference type="GO" id="GO:0015920">
    <property type="term" value="P:lipopolysaccharide transport"/>
    <property type="evidence" value="ECO:0007669"/>
    <property type="project" value="TreeGrafter"/>
</dbReference>
<accession>F0SK45</accession>
<name>F0SK45_RUBBR</name>
<dbReference type="InterPro" id="IPR047817">
    <property type="entry name" value="ABC2_TM_bact-type"/>
</dbReference>
<comment type="subcellular location">
    <subcellularLocation>
        <location evidence="1">Cell inner membrane</location>
        <topology evidence="1">Multi-pass membrane protein</topology>
    </subcellularLocation>
    <subcellularLocation>
        <location evidence="9">Cell membrane</location>
        <topology evidence="9">Multi-pass membrane protein</topology>
    </subcellularLocation>
</comment>
<dbReference type="KEGG" id="pbs:Plabr_2170"/>
<dbReference type="Pfam" id="PF01061">
    <property type="entry name" value="ABC2_membrane"/>
    <property type="match status" value="1"/>
</dbReference>
<keyword evidence="12" id="KW-1185">Reference proteome</keyword>
<dbReference type="OrthoDB" id="9786910at2"/>
<feature type="domain" description="ABC transmembrane type-2" evidence="10">
    <location>
        <begin position="60"/>
        <end position="282"/>
    </location>
</feature>
<feature type="transmembrane region" description="Helical" evidence="9">
    <location>
        <begin position="134"/>
        <end position="162"/>
    </location>
</feature>
<keyword evidence="8 9" id="KW-0472">Membrane</keyword>
<sequence>MSKSEAHPDHADSPAVPGWDCFGPQPGWQIVDAGELWRYRELGFVLAMRDFKVRYRQAMIGALWAVIQPVSTLLVFQVLFMLLQRTPTSGEVPYPVTALCGLIPWYLFATLVRDASDSLVNNRHIITKIYFPRLLLPIGTSLVALIDFAISLCVLIGVMFYFGMWPAWTWLWVLPFTAITVAAALAIGIWLSALNALYRDVKYIVPFLLQLGFYVTPTFYEQSSLIPARWQFLQALNPLTGVIAGFRWALTGTNQPEWSVMAISFTSLLVLLGSGLLFFRRAELSVTDRI</sequence>
<comment type="similarity">
    <text evidence="2 9">Belongs to the ABC-2 integral membrane protein family.</text>
</comment>
<evidence type="ECO:0000256" key="4">
    <source>
        <dbReference type="ARBA" id="ARBA00022475"/>
    </source>
</evidence>
<dbReference type="InterPro" id="IPR013525">
    <property type="entry name" value="ABC2_TM"/>
</dbReference>
<feature type="transmembrane region" description="Helical" evidence="9">
    <location>
        <begin position="92"/>
        <end position="113"/>
    </location>
</feature>
<gene>
    <name evidence="11" type="ordered locus">Plabr_2170</name>
</gene>
<feature type="transmembrane region" description="Helical" evidence="9">
    <location>
        <begin position="58"/>
        <end position="80"/>
    </location>
</feature>
<evidence type="ECO:0000256" key="1">
    <source>
        <dbReference type="ARBA" id="ARBA00004429"/>
    </source>
</evidence>
<evidence type="ECO:0000256" key="7">
    <source>
        <dbReference type="ARBA" id="ARBA00022989"/>
    </source>
</evidence>
<organism evidence="11 12">
    <name type="scientific">Rubinisphaera brasiliensis (strain ATCC 49424 / DSM 5305 / JCM 21570 / IAM 15109 / NBRC 103401 / IFAM 1448)</name>
    <name type="common">Planctomyces brasiliensis</name>
    <dbReference type="NCBI Taxonomy" id="756272"/>
    <lineage>
        <taxon>Bacteria</taxon>
        <taxon>Pseudomonadati</taxon>
        <taxon>Planctomycetota</taxon>
        <taxon>Planctomycetia</taxon>
        <taxon>Planctomycetales</taxon>
        <taxon>Planctomycetaceae</taxon>
        <taxon>Rubinisphaera</taxon>
    </lineage>
</organism>
<protein>
    <recommendedName>
        <fullName evidence="9">Transport permease protein</fullName>
    </recommendedName>
</protein>
<keyword evidence="3 9" id="KW-0813">Transport</keyword>
<keyword evidence="4 9" id="KW-1003">Cell membrane</keyword>
<feature type="transmembrane region" description="Helical" evidence="9">
    <location>
        <begin position="168"/>
        <end position="191"/>
    </location>
</feature>
<dbReference type="RefSeq" id="WP_013628496.1">
    <property type="nucleotide sequence ID" value="NC_015174.1"/>
</dbReference>
<reference evidence="12" key="1">
    <citation type="submission" date="2011-02" db="EMBL/GenBank/DDBJ databases">
        <title>The complete genome of Planctomyces brasiliensis DSM 5305.</title>
        <authorList>
            <person name="Lucas S."/>
            <person name="Copeland A."/>
            <person name="Lapidus A."/>
            <person name="Bruce D."/>
            <person name="Goodwin L."/>
            <person name="Pitluck S."/>
            <person name="Kyrpides N."/>
            <person name="Mavromatis K."/>
            <person name="Pagani I."/>
            <person name="Ivanova N."/>
            <person name="Ovchinnikova G."/>
            <person name="Lu M."/>
            <person name="Detter J.C."/>
            <person name="Han C."/>
            <person name="Land M."/>
            <person name="Hauser L."/>
            <person name="Markowitz V."/>
            <person name="Cheng J.-F."/>
            <person name="Hugenholtz P."/>
            <person name="Woyke T."/>
            <person name="Wu D."/>
            <person name="Tindall B."/>
            <person name="Pomrenke H.G."/>
            <person name="Brambilla E."/>
            <person name="Klenk H.-P."/>
            <person name="Eisen J.A."/>
        </authorList>
    </citation>
    <scope>NUCLEOTIDE SEQUENCE [LARGE SCALE GENOMIC DNA]</scope>
    <source>
        <strain evidence="12">ATCC 49424 / DSM 5305 / JCM 21570 / IAM 15109 / NBRC 103401 / IFAM 1448</strain>
    </source>
</reference>
<dbReference type="EMBL" id="CP002546">
    <property type="protein sequence ID" value="ADY59772.1"/>
    <property type="molecule type" value="Genomic_DNA"/>
</dbReference>
<dbReference type="HOGENOM" id="CLU_060703_3_0_0"/>
<evidence type="ECO:0000256" key="6">
    <source>
        <dbReference type="ARBA" id="ARBA00022692"/>
    </source>
</evidence>
<feature type="transmembrane region" description="Helical" evidence="9">
    <location>
        <begin position="258"/>
        <end position="279"/>
    </location>
</feature>
<feature type="transmembrane region" description="Helical" evidence="9">
    <location>
        <begin position="203"/>
        <end position="220"/>
    </location>
</feature>
<dbReference type="Proteomes" id="UP000006860">
    <property type="component" value="Chromosome"/>
</dbReference>
<dbReference type="PANTHER" id="PTHR30413:SF8">
    <property type="entry name" value="TRANSPORT PERMEASE PROTEIN"/>
    <property type="match status" value="1"/>
</dbReference>
<keyword evidence="6 9" id="KW-0812">Transmembrane</keyword>
<evidence type="ECO:0000256" key="3">
    <source>
        <dbReference type="ARBA" id="ARBA00022448"/>
    </source>
</evidence>
<dbReference type="GO" id="GO:0005886">
    <property type="term" value="C:plasma membrane"/>
    <property type="evidence" value="ECO:0007669"/>
    <property type="project" value="UniProtKB-SubCell"/>
</dbReference>